<name>A0A3L6FSH3_MAIZE</name>
<evidence type="ECO:0000313" key="2">
    <source>
        <dbReference type="Proteomes" id="UP000251960"/>
    </source>
</evidence>
<dbReference type="Proteomes" id="UP000251960">
    <property type="component" value="Chromosome 2"/>
</dbReference>
<comment type="caution">
    <text evidence="1">The sequence shown here is derived from an EMBL/GenBank/DDBJ whole genome shotgun (WGS) entry which is preliminary data.</text>
</comment>
<reference evidence="1 2" key="1">
    <citation type="journal article" date="2018" name="Nat. Genet.">
        <title>Extensive intraspecific gene order and gene structural variations between Mo17 and other maize genomes.</title>
        <authorList>
            <person name="Sun S."/>
            <person name="Zhou Y."/>
            <person name="Chen J."/>
            <person name="Shi J."/>
            <person name="Zhao H."/>
            <person name="Zhao H."/>
            <person name="Song W."/>
            <person name="Zhang M."/>
            <person name="Cui Y."/>
            <person name="Dong X."/>
            <person name="Liu H."/>
            <person name="Ma X."/>
            <person name="Jiao Y."/>
            <person name="Wang B."/>
            <person name="Wei X."/>
            <person name="Stein J.C."/>
            <person name="Glaubitz J.C."/>
            <person name="Lu F."/>
            <person name="Yu G."/>
            <person name="Liang C."/>
            <person name="Fengler K."/>
            <person name="Li B."/>
            <person name="Rafalski A."/>
            <person name="Schnable P.S."/>
            <person name="Ware D.H."/>
            <person name="Buckler E.S."/>
            <person name="Lai J."/>
        </authorList>
    </citation>
    <scope>NUCLEOTIDE SEQUENCE [LARGE SCALE GENOMIC DNA]</scope>
    <source>
        <strain evidence="2">cv. Missouri 17</strain>
        <tissue evidence="1">Seedling</tissue>
    </source>
</reference>
<dbReference type="AlphaFoldDB" id="A0A3L6FSH3"/>
<dbReference type="EMBL" id="NCVQ01000003">
    <property type="protein sequence ID" value="PWZ37034.1"/>
    <property type="molecule type" value="Genomic_DNA"/>
</dbReference>
<organism evidence="1 2">
    <name type="scientific">Zea mays</name>
    <name type="common">Maize</name>
    <dbReference type="NCBI Taxonomy" id="4577"/>
    <lineage>
        <taxon>Eukaryota</taxon>
        <taxon>Viridiplantae</taxon>
        <taxon>Streptophyta</taxon>
        <taxon>Embryophyta</taxon>
        <taxon>Tracheophyta</taxon>
        <taxon>Spermatophyta</taxon>
        <taxon>Magnoliopsida</taxon>
        <taxon>Liliopsida</taxon>
        <taxon>Poales</taxon>
        <taxon>Poaceae</taxon>
        <taxon>PACMAD clade</taxon>
        <taxon>Panicoideae</taxon>
        <taxon>Andropogonodae</taxon>
        <taxon>Andropogoneae</taxon>
        <taxon>Tripsacinae</taxon>
        <taxon>Zea</taxon>
    </lineage>
</organism>
<sequence length="107" mass="10980">MAELQLQLRPAAVARRPCSGCAGAAPHGAPAPMALLPACAALSPAELSCRRFSTARFCPVRRPSPCFPAELPMAPFLLLSAAHGAKQLTAMAPPPPSALPTPMALPC</sequence>
<accession>A0A3L6FSH3</accession>
<gene>
    <name evidence="1" type="ORF">Zm00014a_015839</name>
</gene>
<evidence type="ECO:0000313" key="1">
    <source>
        <dbReference type="EMBL" id="PWZ37034.1"/>
    </source>
</evidence>
<proteinExistence type="predicted"/>
<protein>
    <submittedName>
        <fullName evidence="1">Uncharacterized protein</fullName>
    </submittedName>
</protein>